<organism evidence="1 2">
    <name type="scientific">Microvenator marinus</name>
    <dbReference type="NCBI Taxonomy" id="2600177"/>
    <lineage>
        <taxon>Bacteria</taxon>
        <taxon>Deltaproteobacteria</taxon>
        <taxon>Bradymonadales</taxon>
        <taxon>Microvenatoraceae</taxon>
        <taxon>Microvenator</taxon>
    </lineage>
</organism>
<proteinExistence type="predicted"/>
<dbReference type="RefSeq" id="WP_146958508.1">
    <property type="nucleotide sequence ID" value="NZ_CP042467.1"/>
</dbReference>
<name>A0A5B8XS13_9DELT</name>
<dbReference type="OrthoDB" id="5519351at2"/>
<evidence type="ECO:0000313" key="1">
    <source>
        <dbReference type="EMBL" id="QED26823.1"/>
    </source>
</evidence>
<reference evidence="1 2" key="1">
    <citation type="submission" date="2019-08" db="EMBL/GenBank/DDBJ databases">
        <authorList>
            <person name="Liang Q."/>
        </authorList>
    </citation>
    <scope>NUCLEOTIDE SEQUENCE [LARGE SCALE GENOMIC DNA]</scope>
    <source>
        <strain evidence="1 2">V1718</strain>
    </source>
</reference>
<dbReference type="Proteomes" id="UP000321595">
    <property type="component" value="Chromosome"/>
</dbReference>
<dbReference type="EMBL" id="CP042467">
    <property type="protein sequence ID" value="QED26823.1"/>
    <property type="molecule type" value="Genomic_DNA"/>
</dbReference>
<evidence type="ECO:0008006" key="3">
    <source>
        <dbReference type="Google" id="ProtNLM"/>
    </source>
</evidence>
<accession>A0A5B8XS13</accession>
<dbReference type="KEGG" id="bbae:FRD01_06120"/>
<sequence>MFENWVGIDWSGAATRADRVNLAVARGDLGGLELVRPPSMKRKWTRNEALEFLFELLKHPEPHLIGVDAAFGFPAGFARAWIGVEDWSAMVKEFGRLERKHERARDVAAAINEQFEGGPFRFNESRNDRRFYLAHDVAYFRQTDLLTPQCLSAFYMGSGAAVGFHTVTFLACMSELIEARERGEVDFQVWPFEGELRGVHTFAEVYPALLEMPDARDDLSGDERDAMKIVQFLRDGRYAFEIHAFDLGRHLSFSRNAQIASEGWILGPLGK</sequence>
<evidence type="ECO:0000313" key="2">
    <source>
        <dbReference type="Proteomes" id="UP000321595"/>
    </source>
</evidence>
<dbReference type="AlphaFoldDB" id="A0A5B8XS13"/>
<gene>
    <name evidence="1" type="ORF">FRD01_06120</name>
</gene>
<keyword evidence="2" id="KW-1185">Reference proteome</keyword>
<protein>
    <recommendedName>
        <fullName evidence="3">DUF429 domain-containing protein</fullName>
    </recommendedName>
</protein>